<evidence type="ECO:0000256" key="5">
    <source>
        <dbReference type="ARBA" id="ARBA00023163"/>
    </source>
</evidence>
<keyword evidence="3" id="KW-0408">Iron</keyword>
<evidence type="ECO:0000256" key="4">
    <source>
        <dbReference type="ARBA" id="ARBA00023015"/>
    </source>
</evidence>
<gene>
    <name evidence="7" type="primary">Kdm2</name>
    <name evidence="7" type="ORF">CEXT_811991</name>
</gene>
<dbReference type="EMBL" id="BPLR01015272">
    <property type="protein sequence ID" value="GIY74901.1"/>
    <property type="molecule type" value="Genomic_DNA"/>
</dbReference>
<dbReference type="InterPro" id="IPR050690">
    <property type="entry name" value="JHDM1_Histone_Demethylase"/>
</dbReference>
<protein>
    <submittedName>
        <fullName evidence="7">JmjC domain-containing histone demethylation protein 1</fullName>
    </submittedName>
</protein>
<dbReference type="Gene3D" id="2.60.120.650">
    <property type="entry name" value="Cupin"/>
    <property type="match status" value="1"/>
</dbReference>
<dbReference type="PANTHER" id="PTHR23123">
    <property type="entry name" value="PHD/F-BOX CONTAINING PROTEIN"/>
    <property type="match status" value="1"/>
</dbReference>
<name>A0AAV4VWT6_CAEEX</name>
<evidence type="ECO:0000313" key="7">
    <source>
        <dbReference type="EMBL" id="GIY74901.1"/>
    </source>
</evidence>
<dbReference type="Proteomes" id="UP001054945">
    <property type="component" value="Unassembled WGS sequence"/>
</dbReference>
<evidence type="ECO:0000256" key="1">
    <source>
        <dbReference type="ARBA" id="ARBA00022723"/>
    </source>
</evidence>
<dbReference type="PROSITE" id="PS51184">
    <property type="entry name" value="JMJC"/>
    <property type="match status" value="1"/>
</dbReference>
<dbReference type="GO" id="GO:0016491">
    <property type="term" value="F:oxidoreductase activity"/>
    <property type="evidence" value="ECO:0007669"/>
    <property type="project" value="UniProtKB-KW"/>
</dbReference>
<evidence type="ECO:0000256" key="2">
    <source>
        <dbReference type="ARBA" id="ARBA00023002"/>
    </source>
</evidence>
<sequence>MFSVDEKLTCDNFESCFVDEMTGDDFNLKYLQENGFVKPVLFKDKAGLGMRMPSANFTVNDVRQCIGSRRMLDVMDVTTQKDIEMTMKDWCRYFENPNREQLLNVISLEFSHTRLENYVESPTVVRQVDWVDWVWPRHLKESQTEGTNSLDEMKYPKVQKYCLMSVKGCYTDFHIDFGGTSVWYHILRGKKVRLADHLRCCLYEGRTQINC</sequence>
<comment type="caution">
    <text evidence="7">The sequence shown here is derived from an EMBL/GenBank/DDBJ whole genome shotgun (WGS) entry which is preliminary data.</text>
</comment>
<keyword evidence="2" id="KW-0560">Oxidoreductase</keyword>
<keyword evidence="8" id="KW-1185">Reference proteome</keyword>
<evidence type="ECO:0000259" key="6">
    <source>
        <dbReference type="PROSITE" id="PS51184"/>
    </source>
</evidence>
<keyword evidence="1" id="KW-0479">Metal-binding</keyword>
<dbReference type="InterPro" id="IPR003347">
    <property type="entry name" value="JmjC_dom"/>
</dbReference>
<reference evidence="7 8" key="1">
    <citation type="submission" date="2021-06" db="EMBL/GenBank/DDBJ databases">
        <title>Caerostris extrusa draft genome.</title>
        <authorList>
            <person name="Kono N."/>
            <person name="Arakawa K."/>
        </authorList>
    </citation>
    <scope>NUCLEOTIDE SEQUENCE [LARGE SCALE GENOMIC DNA]</scope>
</reference>
<dbReference type="SUPFAM" id="SSF51197">
    <property type="entry name" value="Clavaminate synthase-like"/>
    <property type="match status" value="1"/>
</dbReference>
<organism evidence="7 8">
    <name type="scientific">Caerostris extrusa</name>
    <name type="common">Bark spider</name>
    <name type="synonym">Caerostris bankana</name>
    <dbReference type="NCBI Taxonomy" id="172846"/>
    <lineage>
        <taxon>Eukaryota</taxon>
        <taxon>Metazoa</taxon>
        <taxon>Ecdysozoa</taxon>
        <taxon>Arthropoda</taxon>
        <taxon>Chelicerata</taxon>
        <taxon>Arachnida</taxon>
        <taxon>Araneae</taxon>
        <taxon>Araneomorphae</taxon>
        <taxon>Entelegynae</taxon>
        <taxon>Araneoidea</taxon>
        <taxon>Araneidae</taxon>
        <taxon>Caerostris</taxon>
    </lineage>
</organism>
<accession>A0AAV4VWT6</accession>
<dbReference type="GO" id="GO:0046872">
    <property type="term" value="F:metal ion binding"/>
    <property type="evidence" value="ECO:0007669"/>
    <property type="project" value="UniProtKB-KW"/>
</dbReference>
<evidence type="ECO:0000313" key="8">
    <source>
        <dbReference type="Proteomes" id="UP001054945"/>
    </source>
</evidence>
<evidence type="ECO:0000256" key="3">
    <source>
        <dbReference type="ARBA" id="ARBA00023004"/>
    </source>
</evidence>
<proteinExistence type="predicted"/>
<feature type="domain" description="JmjC" evidence="6">
    <location>
        <begin position="110"/>
        <end position="211"/>
    </location>
</feature>
<keyword evidence="5" id="KW-0804">Transcription</keyword>
<keyword evidence="4" id="KW-0805">Transcription regulation</keyword>
<dbReference type="AlphaFoldDB" id="A0AAV4VWT6"/>